<reference evidence="1 2" key="2">
    <citation type="submission" date="2013-11" db="EMBL/GenBank/DDBJ databases">
        <title>The Genome Sequence of Phytophthora parasitica INRA-310.</title>
        <authorList>
            <consortium name="The Broad Institute Genomics Platform"/>
            <person name="Russ C."/>
            <person name="Tyler B."/>
            <person name="Panabieres F."/>
            <person name="Shan W."/>
            <person name="Tripathy S."/>
            <person name="Grunwald N."/>
            <person name="Machado M."/>
            <person name="Johnson C.S."/>
            <person name="Arredondo F."/>
            <person name="Hong C."/>
            <person name="Coffey M."/>
            <person name="Young S.K."/>
            <person name="Zeng Q."/>
            <person name="Gargeya S."/>
            <person name="Fitzgerald M."/>
            <person name="Abouelleil A."/>
            <person name="Alvarado L."/>
            <person name="Chapman S.B."/>
            <person name="Gainer-Dewar J."/>
            <person name="Goldberg J."/>
            <person name="Griggs A."/>
            <person name="Gujja S."/>
            <person name="Hansen M."/>
            <person name="Howarth C."/>
            <person name="Imamovic A."/>
            <person name="Ireland A."/>
            <person name="Larimer J."/>
            <person name="McCowan C."/>
            <person name="Murphy C."/>
            <person name="Pearson M."/>
            <person name="Poon T.W."/>
            <person name="Priest M."/>
            <person name="Roberts A."/>
            <person name="Saif S."/>
            <person name="Shea T."/>
            <person name="Sykes S."/>
            <person name="Wortman J."/>
            <person name="Nusbaum C."/>
            <person name="Birren B."/>
        </authorList>
    </citation>
    <scope>NUCLEOTIDE SEQUENCE [LARGE SCALE GENOMIC DNA]</scope>
    <source>
        <strain evidence="1 2">INRA-310</strain>
    </source>
</reference>
<dbReference type="InterPro" id="IPR011042">
    <property type="entry name" value="6-blade_b-propeller_TolB-like"/>
</dbReference>
<gene>
    <name evidence="1" type="ORF">PPTG_00569</name>
</gene>
<dbReference type="AlphaFoldDB" id="W2RHT1"/>
<dbReference type="EMBL" id="KI669561">
    <property type="protein sequence ID" value="ETN24130.1"/>
    <property type="molecule type" value="Genomic_DNA"/>
</dbReference>
<dbReference type="SUPFAM" id="SSF63825">
    <property type="entry name" value="YWTD domain"/>
    <property type="match status" value="1"/>
</dbReference>
<protein>
    <submittedName>
        <fullName evidence="1">Uncharacterized protein</fullName>
    </submittedName>
</protein>
<evidence type="ECO:0000313" key="1">
    <source>
        <dbReference type="EMBL" id="ETN24130.1"/>
    </source>
</evidence>
<dbReference type="Proteomes" id="UP000018817">
    <property type="component" value="Unassembled WGS sequence"/>
</dbReference>
<dbReference type="OrthoDB" id="72419at2759"/>
<dbReference type="OMA" id="YLYWCET"/>
<organism evidence="1 2">
    <name type="scientific">Phytophthora nicotianae (strain INRA-310)</name>
    <name type="common">Phytophthora parasitica</name>
    <dbReference type="NCBI Taxonomy" id="761204"/>
    <lineage>
        <taxon>Eukaryota</taxon>
        <taxon>Sar</taxon>
        <taxon>Stramenopiles</taxon>
        <taxon>Oomycota</taxon>
        <taxon>Peronosporomycetes</taxon>
        <taxon>Peronosporales</taxon>
        <taxon>Peronosporaceae</taxon>
        <taxon>Phytophthora</taxon>
    </lineage>
</organism>
<sequence length="488" mass="54446">MEYNWHFQKVATRCHWIDVVERSSVAIQEFATTSTVYFRQQSGGSIFAIDGRDGSETEIEGSSEYARFVGLAIHRRYGRIFWSDGRSVKSANLSDGSDVNVVIGALARVVWIGSNFGQTQVSIHDLTVKGTRCNSVVSWSSERVECIVGLPLRFSQSQVPFVSEDDCSIQTNHGSMTGIALNYNELFASGTSSPIVERIDIYSNAILPHSLVIDDREGEDWLYWSNSEDGTLYRSSLRSNVIEVLQRRCWSVRGLALNIFQDSGKERIFLLYSLESKGTISQIELPPSNTSITSPPLAQELLSGLRSPRGLAMDSMSHILFFTEKTGRIFQARLGKTMTARQKANIFPDDASIVSPGVDIRRIITLPTMTRLDGIGVDSKYLYWCETNTNIVARALRRDFRRQVVVGGTANSLLSWPRGIVLGSDDGDINELKKSYYYSEYTGRVSKGASHITIVNELNAPAMQYLDNVVQQSSIQGSGDHIYFYALE</sequence>
<reference evidence="2" key="1">
    <citation type="submission" date="2011-12" db="EMBL/GenBank/DDBJ databases">
        <authorList>
            <consortium name="The Broad Institute Genome Sequencing Platform"/>
            <person name="Russ C."/>
            <person name="Tyler B."/>
            <person name="Panabieres F."/>
            <person name="Shan W."/>
            <person name="Tripathy S."/>
            <person name="Grunwald N."/>
            <person name="Machado M."/>
            <person name="Young S.K."/>
            <person name="Zeng Q."/>
            <person name="Gargeya S."/>
            <person name="Fitzgerald M."/>
            <person name="Haas B."/>
            <person name="Abouelleil A."/>
            <person name="Alvarado L."/>
            <person name="Arachchi H.M."/>
            <person name="Berlin A."/>
            <person name="Chapman S.B."/>
            <person name="Gearin G."/>
            <person name="Goldberg J."/>
            <person name="Griggs A."/>
            <person name="Gujja S."/>
            <person name="Hansen M."/>
            <person name="Heiman D."/>
            <person name="Howarth C."/>
            <person name="Larimer J."/>
            <person name="Lui A."/>
            <person name="MacDonald P.J.P."/>
            <person name="McCowen C."/>
            <person name="Montmayeur A."/>
            <person name="Murphy C."/>
            <person name="Neiman D."/>
            <person name="Pearson M."/>
            <person name="Priest M."/>
            <person name="Roberts A."/>
            <person name="Saif S."/>
            <person name="Shea T."/>
            <person name="Sisk P."/>
            <person name="Stolte C."/>
            <person name="Sykes S."/>
            <person name="Wortman J."/>
            <person name="Nusbaum C."/>
            <person name="Birren B."/>
        </authorList>
    </citation>
    <scope>NUCLEOTIDE SEQUENCE [LARGE SCALE GENOMIC DNA]</scope>
    <source>
        <strain evidence="2">INRA-310</strain>
    </source>
</reference>
<name>W2RHT1_PHYN3</name>
<dbReference type="STRING" id="761204.W2RHT1"/>
<dbReference type="GeneID" id="20170926"/>
<evidence type="ECO:0000313" key="2">
    <source>
        <dbReference type="Proteomes" id="UP000018817"/>
    </source>
</evidence>
<accession>W2RHT1</accession>
<dbReference type="Gene3D" id="2.120.10.30">
    <property type="entry name" value="TolB, C-terminal domain"/>
    <property type="match status" value="1"/>
</dbReference>
<proteinExistence type="predicted"/>
<dbReference type="SUPFAM" id="SSF101898">
    <property type="entry name" value="NHL repeat"/>
    <property type="match status" value="1"/>
</dbReference>
<dbReference type="RefSeq" id="XP_008890228.1">
    <property type="nucleotide sequence ID" value="XM_008891980.1"/>
</dbReference>
<dbReference type="VEuPathDB" id="FungiDB:PPTG_00569"/>